<evidence type="ECO:0000256" key="1">
    <source>
        <dbReference type="SAM" id="MobiDB-lite"/>
    </source>
</evidence>
<keyword evidence="3" id="KW-1185">Reference proteome</keyword>
<dbReference type="EMBL" id="BGZK01000005">
    <property type="protein sequence ID" value="GBP00398.1"/>
    <property type="molecule type" value="Genomic_DNA"/>
</dbReference>
<comment type="caution">
    <text evidence="2">The sequence shown here is derived from an EMBL/GenBank/DDBJ whole genome shotgun (WGS) entry which is preliminary data.</text>
</comment>
<feature type="region of interest" description="Disordered" evidence="1">
    <location>
        <begin position="1"/>
        <end position="23"/>
    </location>
</feature>
<protein>
    <submittedName>
        <fullName evidence="2">Uncharacterized protein</fullName>
    </submittedName>
</protein>
<evidence type="ECO:0000313" key="3">
    <source>
        <dbReference type="Proteomes" id="UP000299102"/>
    </source>
</evidence>
<evidence type="ECO:0000313" key="2">
    <source>
        <dbReference type="EMBL" id="GBP00398.1"/>
    </source>
</evidence>
<dbReference type="AlphaFoldDB" id="A0A4C1SGU5"/>
<gene>
    <name evidence="2" type="ORF">EVAR_957_1</name>
</gene>
<sequence length="122" mass="13947">MEEEWADGNESGAMERKLEDEEDLGYRNSTHRTICNSGSFDFTFIRPPRAQNGPLTLKTHRDRDLIGPVPATVQLEDNAFDYWSLYNRADKTDVRTCPARAVIESGTRIRKMERVRVCEGPA</sequence>
<accession>A0A4C1SGU5</accession>
<dbReference type="Proteomes" id="UP000299102">
    <property type="component" value="Unassembled WGS sequence"/>
</dbReference>
<reference evidence="2 3" key="1">
    <citation type="journal article" date="2019" name="Commun. Biol.">
        <title>The bagworm genome reveals a unique fibroin gene that provides high tensile strength.</title>
        <authorList>
            <person name="Kono N."/>
            <person name="Nakamura H."/>
            <person name="Ohtoshi R."/>
            <person name="Tomita M."/>
            <person name="Numata K."/>
            <person name="Arakawa K."/>
        </authorList>
    </citation>
    <scope>NUCLEOTIDE SEQUENCE [LARGE SCALE GENOMIC DNA]</scope>
</reference>
<organism evidence="2 3">
    <name type="scientific">Eumeta variegata</name>
    <name type="common">Bagworm moth</name>
    <name type="synonym">Eumeta japonica</name>
    <dbReference type="NCBI Taxonomy" id="151549"/>
    <lineage>
        <taxon>Eukaryota</taxon>
        <taxon>Metazoa</taxon>
        <taxon>Ecdysozoa</taxon>
        <taxon>Arthropoda</taxon>
        <taxon>Hexapoda</taxon>
        <taxon>Insecta</taxon>
        <taxon>Pterygota</taxon>
        <taxon>Neoptera</taxon>
        <taxon>Endopterygota</taxon>
        <taxon>Lepidoptera</taxon>
        <taxon>Glossata</taxon>
        <taxon>Ditrysia</taxon>
        <taxon>Tineoidea</taxon>
        <taxon>Psychidae</taxon>
        <taxon>Oiketicinae</taxon>
        <taxon>Eumeta</taxon>
    </lineage>
</organism>
<proteinExistence type="predicted"/>
<name>A0A4C1SGU5_EUMVA</name>